<dbReference type="EMBL" id="QGKY02001015">
    <property type="protein sequence ID" value="KAF2576653.1"/>
    <property type="molecule type" value="Genomic_DNA"/>
</dbReference>
<keyword evidence="1" id="KW-0175">Coiled coil</keyword>
<evidence type="ECO:0000256" key="1">
    <source>
        <dbReference type="SAM" id="Coils"/>
    </source>
</evidence>
<comment type="caution">
    <text evidence="2">The sequence shown here is derived from an EMBL/GenBank/DDBJ whole genome shotgun (WGS) entry which is preliminary data.</text>
</comment>
<gene>
    <name evidence="2" type="ORF">F2Q70_00002203</name>
</gene>
<name>A0A8S9J4Y6_BRACR</name>
<organism evidence="2">
    <name type="scientific">Brassica cretica</name>
    <name type="common">Mustard</name>
    <dbReference type="NCBI Taxonomy" id="69181"/>
    <lineage>
        <taxon>Eukaryota</taxon>
        <taxon>Viridiplantae</taxon>
        <taxon>Streptophyta</taxon>
        <taxon>Embryophyta</taxon>
        <taxon>Tracheophyta</taxon>
        <taxon>Spermatophyta</taxon>
        <taxon>Magnoliopsida</taxon>
        <taxon>eudicotyledons</taxon>
        <taxon>Gunneridae</taxon>
        <taxon>Pentapetalae</taxon>
        <taxon>rosids</taxon>
        <taxon>malvids</taxon>
        <taxon>Brassicales</taxon>
        <taxon>Brassicaceae</taxon>
        <taxon>Brassiceae</taxon>
        <taxon>Brassica</taxon>
    </lineage>
</organism>
<accession>A0A8S9J4Y6</accession>
<proteinExistence type="predicted"/>
<feature type="coiled-coil region" evidence="1">
    <location>
        <begin position="59"/>
        <end position="90"/>
    </location>
</feature>
<dbReference type="AlphaFoldDB" id="A0A8S9J4Y6"/>
<reference evidence="2" key="1">
    <citation type="submission" date="2019-12" db="EMBL/GenBank/DDBJ databases">
        <title>Genome sequencing and annotation of Brassica cretica.</title>
        <authorList>
            <person name="Studholme D.J."/>
            <person name="Sarris P.F."/>
        </authorList>
    </citation>
    <scope>NUCLEOTIDE SEQUENCE</scope>
    <source>
        <strain evidence="2">PFS-102/07</strain>
        <tissue evidence="2">Leaf</tissue>
    </source>
</reference>
<protein>
    <submittedName>
        <fullName evidence="2">Uncharacterized protein</fullName>
    </submittedName>
</protein>
<sequence length="110" mass="12894">MNNNGVIRFLPDAGVGRRLSLMFQKRRRTHTEDSSDVRLVYRKKEQHIFKWVDEALLDLQRMDEQQSRMAEEIEDLRSSLKKTVEEHKKSEDVGLIGSILSILCLCSKFD</sequence>
<evidence type="ECO:0000313" key="2">
    <source>
        <dbReference type="EMBL" id="KAF2576653.1"/>
    </source>
</evidence>